<evidence type="ECO:0000313" key="8">
    <source>
        <dbReference type="EMBL" id="PSW18340.1"/>
    </source>
</evidence>
<evidence type="ECO:0000256" key="3">
    <source>
        <dbReference type="ARBA" id="ARBA00022692"/>
    </source>
</evidence>
<keyword evidence="4 6" id="KW-1133">Transmembrane helix</keyword>
<reference evidence="8 9" key="1">
    <citation type="submission" date="2018-01" db="EMBL/GenBank/DDBJ databases">
        <title>Whole genome sequencing of Histamine producing bacteria.</title>
        <authorList>
            <person name="Butler K."/>
        </authorList>
    </citation>
    <scope>NUCLEOTIDE SEQUENCE [LARGE SCALE GENOMIC DNA]</scope>
    <source>
        <strain evidence="8 9">DSM 100436</strain>
    </source>
</reference>
<comment type="subcellular location">
    <subcellularLocation>
        <location evidence="1">Cell membrane</location>
        <topology evidence="1">Multi-pass membrane protein</topology>
    </subcellularLocation>
</comment>
<keyword evidence="9" id="KW-1185">Reference proteome</keyword>
<keyword evidence="2" id="KW-1003">Cell membrane</keyword>
<evidence type="ECO:0000259" key="7">
    <source>
        <dbReference type="Pfam" id="PF00482"/>
    </source>
</evidence>
<dbReference type="RefSeq" id="WP_036820403.1">
    <property type="nucleotide sequence ID" value="NZ_JGVO01000274.1"/>
</dbReference>
<keyword evidence="3 6" id="KW-0812">Transmembrane</keyword>
<feature type="domain" description="Type II secretion system protein GspF" evidence="7">
    <location>
        <begin position="136"/>
        <end position="260"/>
    </location>
</feature>
<evidence type="ECO:0000256" key="2">
    <source>
        <dbReference type="ARBA" id="ARBA00022475"/>
    </source>
</evidence>
<evidence type="ECO:0000256" key="1">
    <source>
        <dbReference type="ARBA" id="ARBA00004651"/>
    </source>
</evidence>
<sequence length="303" mass="34537">MIYLSLILFGIAALLYGKRRNDLRQHYLYEQMAKVEFDPDSKQVVNIRSLTGNPYYRRITDTLHPAVNMLGNRAWLKILVFVAALASVSGYINKGILLVDNYWLPIIMPLIGLLWGWGWLLKRRRDQFEETFPDALNIMMSAITAGESVMRSISYVGEALENDIGKEFKVMGERLKLGEPPELVFRRACNNYPYPAFLFFVVTIRANMSRGGQMKGVMARLIRVLVNARTLEKKKIAMTSEARLSAKIVAALPIAFMVLLSYLNPTNLDFVLYDPTGRYVLYYVVGSEVLGLLIIWLLIKGVR</sequence>
<proteinExistence type="predicted"/>
<accession>A0A2T3NQ04</accession>
<feature type="transmembrane region" description="Helical" evidence="6">
    <location>
        <begin position="279"/>
        <end position="299"/>
    </location>
</feature>
<evidence type="ECO:0000313" key="9">
    <source>
        <dbReference type="Proteomes" id="UP000241771"/>
    </source>
</evidence>
<dbReference type="AlphaFoldDB" id="A0A2T3NQ04"/>
<keyword evidence="5 6" id="KW-0472">Membrane</keyword>
<dbReference type="EMBL" id="PYMA01000011">
    <property type="protein sequence ID" value="PSW18340.1"/>
    <property type="molecule type" value="Genomic_DNA"/>
</dbReference>
<feature type="transmembrane region" description="Helical" evidence="6">
    <location>
        <begin position="244"/>
        <end position="263"/>
    </location>
</feature>
<gene>
    <name evidence="8" type="ORF">C9I98_16700</name>
</gene>
<protein>
    <submittedName>
        <fullName evidence="8">Type II secretion system protein F</fullName>
    </submittedName>
</protein>
<name>A0A2T3NQ04_9GAMM</name>
<organism evidence="8 9">
    <name type="scientific">Photobacterium sanctipauli</name>
    <dbReference type="NCBI Taxonomy" id="1342794"/>
    <lineage>
        <taxon>Bacteria</taxon>
        <taxon>Pseudomonadati</taxon>
        <taxon>Pseudomonadota</taxon>
        <taxon>Gammaproteobacteria</taxon>
        <taxon>Vibrionales</taxon>
        <taxon>Vibrionaceae</taxon>
        <taxon>Photobacterium</taxon>
    </lineage>
</organism>
<comment type="caution">
    <text evidence="8">The sequence shown here is derived from an EMBL/GenBank/DDBJ whole genome shotgun (WGS) entry which is preliminary data.</text>
</comment>
<dbReference type="PANTHER" id="PTHR35007:SF2">
    <property type="entry name" value="PILUS ASSEMBLE PROTEIN"/>
    <property type="match status" value="1"/>
</dbReference>
<feature type="transmembrane region" description="Helical" evidence="6">
    <location>
        <begin position="102"/>
        <end position="120"/>
    </location>
</feature>
<dbReference type="PANTHER" id="PTHR35007">
    <property type="entry name" value="INTEGRAL MEMBRANE PROTEIN-RELATED"/>
    <property type="match status" value="1"/>
</dbReference>
<evidence type="ECO:0000256" key="4">
    <source>
        <dbReference type="ARBA" id="ARBA00022989"/>
    </source>
</evidence>
<dbReference type="GO" id="GO:0005886">
    <property type="term" value="C:plasma membrane"/>
    <property type="evidence" value="ECO:0007669"/>
    <property type="project" value="UniProtKB-SubCell"/>
</dbReference>
<dbReference type="OrthoDB" id="5611741at2"/>
<feature type="transmembrane region" description="Helical" evidence="6">
    <location>
        <begin position="74"/>
        <end position="93"/>
    </location>
</feature>
<evidence type="ECO:0000256" key="5">
    <source>
        <dbReference type="ARBA" id="ARBA00023136"/>
    </source>
</evidence>
<dbReference type="Proteomes" id="UP000241771">
    <property type="component" value="Unassembled WGS sequence"/>
</dbReference>
<dbReference type="Pfam" id="PF00482">
    <property type="entry name" value="T2SSF"/>
    <property type="match status" value="1"/>
</dbReference>
<dbReference type="InterPro" id="IPR018076">
    <property type="entry name" value="T2SS_GspF_dom"/>
</dbReference>
<evidence type="ECO:0000256" key="6">
    <source>
        <dbReference type="SAM" id="Phobius"/>
    </source>
</evidence>